<feature type="non-terminal residue" evidence="2">
    <location>
        <position position="273"/>
    </location>
</feature>
<sequence>GKKAARKYLKQFKKDFLDDNEYNEVSTNNFTAELAEDIYEFDAATHDAWIVQCPKGMNPNALEGKRIKMPGRRYVGDIQVRATHYEEPISQAIGYVNSKGKYALRRLPLVGNMIISKRLNMEQPNTDEQVDTYPEVVKPQKFTLPVRHPLFGRDYKERIEVSKRVAKKLRQADKKNTETCANLRKTNNFYKIRNKLLATTQTLEEKEFDVRQSVLTGLAPKFMAKGAQLNYLNGSNDDEVVEVIEIDDKDEALSKPSKKRKANGKADAQSIVA</sequence>
<organism evidence="2 3">
    <name type="scientific">Drosophila busckii</name>
    <name type="common">Fruit fly</name>
    <dbReference type="NCBI Taxonomy" id="30019"/>
    <lineage>
        <taxon>Eukaryota</taxon>
        <taxon>Metazoa</taxon>
        <taxon>Ecdysozoa</taxon>
        <taxon>Arthropoda</taxon>
        <taxon>Hexapoda</taxon>
        <taxon>Insecta</taxon>
        <taxon>Pterygota</taxon>
        <taxon>Neoptera</taxon>
        <taxon>Endopterygota</taxon>
        <taxon>Diptera</taxon>
        <taxon>Brachycera</taxon>
        <taxon>Muscomorpha</taxon>
        <taxon>Ephydroidea</taxon>
        <taxon>Drosophilidae</taxon>
        <taxon>Drosophila</taxon>
    </lineage>
</organism>
<evidence type="ECO:0000313" key="3">
    <source>
        <dbReference type="Proteomes" id="UP000494163"/>
    </source>
</evidence>
<proteinExistence type="predicted"/>
<dbReference type="OrthoDB" id="8197684at2759"/>
<name>A0A0M4EJ23_DROBS</name>
<dbReference type="AlphaFoldDB" id="A0A0M4EJ23"/>
<feature type="non-terminal residue" evidence="2">
    <location>
        <position position="1"/>
    </location>
</feature>
<keyword evidence="3" id="KW-1185">Reference proteome</keyword>
<protein>
    <submittedName>
        <fullName evidence="2">CG11076</fullName>
    </submittedName>
</protein>
<gene>
    <name evidence="2" type="ORF">Dbus_chrXg897</name>
</gene>
<evidence type="ECO:0000313" key="2">
    <source>
        <dbReference type="EMBL" id="ALC49041.1"/>
    </source>
</evidence>
<feature type="region of interest" description="Disordered" evidence="1">
    <location>
        <begin position="252"/>
        <end position="273"/>
    </location>
</feature>
<evidence type="ECO:0000256" key="1">
    <source>
        <dbReference type="SAM" id="MobiDB-lite"/>
    </source>
</evidence>
<dbReference type="EMBL" id="CP012528">
    <property type="protein sequence ID" value="ALC49041.1"/>
    <property type="molecule type" value="Genomic_DNA"/>
</dbReference>
<accession>A0A0M4EJ23</accession>
<dbReference type="OMA" id="AWLLQCP"/>
<dbReference type="Proteomes" id="UP000494163">
    <property type="component" value="Chromosome X"/>
</dbReference>
<reference evidence="2 3" key="1">
    <citation type="submission" date="2015-08" db="EMBL/GenBank/DDBJ databases">
        <title>Ancestral chromatin configuration constrains chromatin evolution on differentiating sex chromosomes in Drosophila.</title>
        <authorList>
            <person name="Zhou Q."/>
            <person name="Bachtrog D."/>
        </authorList>
    </citation>
    <scope>NUCLEOTIDE SEQUENCE [LARGE SCALE GENOMIC DNA]</scope>
    <source>
        <tissue evidence="2">Whole larvae</tissue>
    </source>
</reference>